<proteinExistence type="inferred from homology"/>
<protein>
    <submittedName>
        <fullName evidence="10">Putative transmembrane protein</fullName>
    </submittedName>
</protein>
<evidence type="ECO:0000256" key="9">
    <source>
        <dbReference type="SAM" id="Phobius"/>
    </source>
</evidence>
<evidence type="ECO:0000313" key="11">
    <source>
        <dbReference type="Proteomes" id="UP000000366"/>
    </source>
</evidence>
<feature type="transmembrane region" description="Helical" evidence="9">
    <location>
        <begin position="87"/>
        <end position="108"/>
    </location>
</feature>
<dbReference type="EMBL" id="CP000555">
    <property type="protein sequence ID" value="ABM95395.1"/>
    <property type="molecule type" value="Genomic_DNA"/>
</dbReference>
<comment type="similarity">
    <text evidence="8">Belongs to the TsuA/YedE (TC 9.B.102) family.</text>
</comment>
<keyword evidence="5 9" id="KW-0812">Transmembrane</keyword>
<comment type="subcellular location">
    <subcellularLocation>
        <location evidence="1">Cell inner membrane</location>
        <topology evidence="1">Multi-pass membrane protein</topology>
    </subcellularLocation>
</comment>
<evidence type="ECO:0000256" key="3">
    <source>
        <dbReference type="ARBA" id="ARBA00022475"/>
    </source>
</evidence>
<organism evidence="10 11">
    <name type="scientific">Methylibium petroleiphilum (strain ATCC BAA-1232 / LMG 22953 / PM1)</name>
    <dbReference type="NCBI Taxonomy" id="420662"/>
    <lineage>
        <taxon>Bacteria</taxon>
        <taxon>Pseudomonadati</taxon>
        <taxon>Pseudomonadota</taxon>
        <taxon>Betaproteobacteria</taxon>
        <taxon>Burkholderiales</taxon>
        <taxon>Sphaerotilaceae</taxon>
        <taxon>Methylibium</taxon>
    </lineage>
</organism>
<evidence type="ECO:0000256" key="2">
    <source>
        <dbReference type="ARBA" id="ARBA00022448"/>
    </source>
</evidence>
<dbReference type="PANTHER" id="PTHR30574">
    <property type="entry name" value="INNER MEMBRANE PROTEIN YEDE"/>
    <property type="match status" value="1"/>
</dbReference>
<keyword evidence="7 9" id="KW-0472">Membrane</keyword>
<evidence type="ECO:0000256" key="5">
    <source>
        <dbReference type="ARBA" id="ARBA00022692"/>
    </source>
</evidence>
<dbReference type="HOGENOM" id="CLU_050656_2_0_4"/>
<feature type="transmembrane region" description="Helical" evidence="9">
    <location>
        <begin position="207"/>
        <end position="230"/>
    </location>
</feature>
<accession>A2SIK6</accession>
<dbReference type="InterPro" id="IPR007272">
    <property type="entry name" value="Sulf_transp_TsuA/YedE"/>
</dbReference>
<evidence type="ECO:0000256" key="4">
    <source>
        <dbReference type="ARBA" id="ARBA00022519"/>
    </source>
</evidence>
<evidence type="ECO:0000256" key="1">
    <source>
        <dbReference type="ARBA" id="ARBA00004429"/>
    </source>
</evidence>
<keyword evidence="11" id="KW-1185">Reference proteome</keyword>
<dbReference type="eggNOG" id="COG2391">
    <property type="taxonomic scope" value="Bacteria"/>
</dbReference>
<dbReference type="Pfam" id="PF04143">
    <property type="entry name" value="Sulf_transp"/>
    <property type="match status" value="1"/>
</dbReference>
<gene>
    <name evidence="10" type="ordered locus">Mpe_A2440</name>
</gene>
<dbReference type="RefSeq" id="WP_011830028.1">
    <property type="nucleotide sequence ID" value="NC_008825.1"/>
</dbReference>
<feature type="transmembrane region" description="Helical" evidence="9">
    <location>
        <begin position="340"/>
        <end position="361"/>
    </location>
</feature>
<reference evidence="10 11" key="1">
    <citation type="journal article" date="2007" name="J. Bacteriol.">
        <title>Whole-genome analysis of the methyl tert-butyl ether-degrading beta-proteobacterium Methylibium petroleiphilum PM1.</title>
        <authorList>
            <person name="Kane S.R."/>
            <person name="Chakicherla A.Y."/>
            <person name="Chain P.S.G."/>
            <person name="Schmidt R."/>
            <person name="Shin M.W."/>
            <person name="Legler T.C."/>
            <person name="Scow K.M."/>
            <person name="Larimer F.W."/>
            <person name="Lucas S.M."/>
            <person name="Richardson P.M."/>
            <person name="Hristova K.R."/>
        </authorList>
    </citation>
    <scope>NUCLEOTIDE SEQUENCE [LARGE SCALE GENOMIC DNA]</scope>
    <source>
        <strain evidence="11">ATCC BAA-1232 / LMG 22953 / PM1</strain>
    </source>
</reference>
<dbReference type="GO" id="GO:0005886">
    <property type="term" value="C:plasma membrane"/>
    <property type="evidence" value="ECO:0007669"/>
    <property type="project" value="UniProtKB-SubCell"/>
</dbReference>
<dbReference type="STRING" id="420662.Mpe_A2440"/>
<feature type="transmembrane region" description="Helical" evidence="9">
    <location>
        <begin position="314"/>
        <end position="334"/>
    </location>
</feature>
<dbReference type="KEGG" id="mpt:Mpe_A2440"/>
<evidence type="ECO:0000256" key="7">
    <source>
        <dbReference type="ARBA" id="ARBA00023136"/>
    </source>
</evidence>
<dbReference type="AlphaFoldDB" id="A2SIK6"/>
<keyword evidence="3" id="KW-1003">Cell membrane</keyword>
<sequence length="373" mass="38956">MNLPLAPDTATHFVVWGALLIGLVLGAAGQASRFCVRGAIADWFIYGGRSRMMVWVLVVVVAALGSQAVIGLTSFQPERTIAWSDRFLWSSYLAGGLLFGYGMVLAAGCPQRSLVKAGTGNLRAIVTLLVAAVTAQMTLRGVFAEGRVRTVDAWGLQLSGPQDLGSLLAAWVPASAGALRTGVLLLLVTLAAAWLWRRRADLTLLDWSAGVLIGLLVPAAWLLTGLIGFLPEHPDTLEPAWQGTQSRRPEALTFIAPIAHGLDLLTYWTDKNARLSFGVMLTAGVLLGSHLSARARGEFRLESFSNAAELRDHLLGGVLMGVGGVTAMGCSVGQGVTGLAMLSAGAVLAVTGIAAGALLALKAQVRRADAAAG</sequence>
<keyword evidence="4" id="KW-0997">Cell inner membrane</keyword>
<keyword evidence="6 9" id="KW-1133">Transmembrane helix</keyword>
<feature type="transmembrane region" description="Helical" evidence="9">
    <location>
        <begin position="120"/>
        <end position="139"/>
    </location>
</feature>
<evidence type="ECO:0000256" key="6">
    <source>
        <dbReference type="ARBA" id="ARBA00022989"/>
    </source>
</evidence>
<feature type="transmembrane region" description="Helical" evidence="9">
    <location>
        <begin position="275"/>
        <end position="293"/>
    </location>
</feature>
<dbReference type="Proteomes" id="UP000000366">
    <property type="component" value="Chromosome"/>
</dbReference>
<dbReference type="PANTHER" id="PTHR30574:SF1">
    <property type="entry name" value="SULPHUR TRANSPORT DOMAIN-CONTAINING PROTEIN"/>
    <property type="match status" value="1"/>
</dbReference>
<name>A2SIK6_METPP</name>
<feature type="transmembrane region" description="Helical" evidence="9">
    <location>
        <begin position="168"/>
        <end position="195"/>
    </location>
</feature>
<evidence type="ECO:0000313" key="10">
    <source>
        <dbReference type="EMBL" id="ABM95395.1"/>
    </source>
</evidence>
<evidence type="ECO:0000256" key="8">
    <source>
        <dbReference type="ARBA" id="ARBA00035655"/>
    </source>
</evidence>
<keyword evidence="2" id="KW-0813">Transport</keyword>
<feature type="transmembrane region" description="Helical" evidence="9">
    <location>
        <begin position="52"/>
        <end position="75"/>
    </location>
</feature>
<feature type="transmembrane region" description="Helical" evidence="9">
    <location>
        <begin position="12"/>
        <end position="31"/>
    </location>
</feature>